<evidence type="ECO:0000313" key="2">
    <source>
        <dbReference type="Proteomes" id="UP000232230"/>
    </source>
</evidence>
<proteinExistence type="predicted"/>
<keyword evidence="2" id="KW-1185">Reference proteome</keyword>
<dbReference type="KEGG" id="esx:ESOMN_v1c01800"/>
<evidence type="ECO:0000313" key="1">
    <source>
        <dbReference type="EMBL" id="ATZ18565.1"/>
    </source>
</evidence>
<dbReference type="Proteomes" id="UP000232230">
    <property type="component" value="Chromosome"/>
</dbReference>
<gene>
    <name evidence="1" type="ORF">ESOMN_v1c01800</name>
</gene>
<dbReference type="RefSeq" id="WP_024863749.1">
    <property type="nucleotide sequence ID" value="NZ_CP024965.1"/>
</dbReference>
<dbReference type="AlphaFoldDB" id="A0A2K8NXK2"/>
<accession>A0A2K8NXK2</accession>
<dbReference type="EMBL" id="CP024965">
    <property type="protein sequence ID" value="ATZ18565.1"/>
    <property type="molecule type" value="Genomic_DNA"/>
</dbReference>
<name>A0A2K8NXK2_9MOLU</name>
<protein>
    <submittedName>
        <fullName evidence="1">Uncharacterized protein</fullName>
    </submittedName>
</protein>
<organism evidence="1 2">
    <name type="scientific">Williamsoniiplasma somnilux</name>
    <dbReference type="NCBI Taxonomy" id="215578"/>
    <lineage>
        <taxon>Bacteria</taxon>
        <taxon>Bacillati</taxon>
        <taxon>Mycoplasmatota</taxon>
        <taxon>Mollicutes</taxon>
        <taxon>Entomoplasmatales</taxon>
        <taxon>Williamsoniiplasma</taxon>
    </lineage>
</organism>
<reference evidence="1 2" key="1">
    <citation type="submission" date="2017-11" db="EMBL/GenBank/DDBJ databases">
        <title>Genome sequence of Entomoplasma somnilux PYAN-1 (ATCC 49194).</title>
        <authorList>
            <person name="Lo W.-S."/>
            <person name="Gasparich G.E."/>
            <person name="Kuo C.-H."/>
        </authorList>
    </citation>
    <scope>NUCLEOTIDE SEQUENCE [LARGE SCALE GENOMIC DNA]</scope>
    <source>
        <strain evidence="1 2">PYAN-1</strain>
    </source>
</reference>
<sequence>MIVSIPQQSINQVINVQEYPTINSSDTKMRIVFMNKKITLNKKSFYKILIWFKNNDKQLLQNFAFNLELKTKIGLLSIPPNKIWKQMETNEQCYLEFNLPIEHVSDFNQLYYNLVHDNNNNKGEINLNLNTDTDYIINELNVFENGISVPLFARTINSQLNDFVSNQTYKQIGQITNNLIDLNSSTYTNISPIKNMIDIIKNEIWEDNPQIEDFKIDIAEHDFSDFYKFKPSLKIIKSINGFKIICENNLKLNNVNQKIEEKIGDSGLLFNPYCKNVQTINLKFVYFGKTLKLSKKIFNSKISYDYFFDQSLKLFKKIANNEN</sequence>